<evidence type="ECO:0000313" key="12">
    <source>
        <dbReference type="Proteomes" id="UP000799302"/>
    </source>
</evidence>
<evidence type="ECO:0000256" key="3">
    <source>
        <dbReference type="ARBA" id="ARBA00012220"/>
    </source>
</evidence>
<organism evidence="11 12">
    <name type="scientific">Microthyrium microscopicum</name>
    <dbReference type="NCBI Taxonomy" id="703497"/>
    <lineage>
        <taxon>Eukaryota</taxon>
        <taxon>Fungi</taxon>
        <taxon>Dikarya</taxon>
        <taxon>Ascomycota</taxon>
        <taxon>Pezizomycotina</taxon>
        <taxon>Dothideomycetes</taxon>
        <taxon>Dothideomycetes incertae sedis</taxon>
        <taxon>Microthyriales</taxon>
        <taxon>Microthyriaceae</taxon>
        <taxon>Microthyrium</taxon>
    </lineage>
</organism>
<evidence type="ECO:0000256" key="5">
    <source>
        <dbReference type="ARBA" id="ARBA00022684"/>
    </source>
</evidence>
<comment type="catalytic activity">
    <reaction evidence="10">
        <text>L-cysteine + L-glutamate + ATP = gamma-L-glutamyl-L-cysteine + ADP + phosphate + H(+)</text>
        <dbReference type="Rhea" id="RHEA:13285"/>
        <dbReference type="ChEBI" id="CHEBI:15378"/>
        <dbReference type="ChEBI" id="CHEBI:29985"/>
        <dbReference type="ChEBI" id="CHEBI:30616"/>
        <dbReference type="ChEBI" id="CHEBI:35235"/>
        <dbReference type="ChEBI" id="CHEBI:43474"/>
        <dbReference type="ChEBI" id="CHEBI:58173"/>
        <dbReference type="ChEBI" id="CHEBI:456216"/>
        <dbReference type="EC" id="6.3.2.2"/>
    </reaction>
</comment>
<keyword evidence="4 10" id="KW-0436">Ligase</keyword>
<keyword evidence="5 10" id="KW-0317">Glutathione biosynthesis</keyword>
<keyword evidence="12" id="KW-1185">Reference proteome</keyword>
<dbReference type="PANTHER" id="PTHR11164">
    <property type="entry name" value="GLUTAMATE CYSTEINE LIGASE"/>
    <property type="match status" value="1"/>
</dbReference>
<dbReference type="UniPathway" id="UPA00142">
    <property type="reaction ID" value="UER00209"/>
</dbReference>
<dbReference type="AlphaFoldDB" id="A0A6A6UEJ5"/>
<evidence type="ECO:0000256" key="1">
    <source>
        <dbReference type="ARBA" id="ARBA00005006"/>
    </source>
</evidence>
<evidence type="ECO:0000256" key="6">
    <source>
        <dbReference type="ARBA" id="ARBA00022741"/>
    </source>
</evidence>
<dbReference type="EC" id="6.3.2.2" evidence="3 10"/>
<protein>
    <recommendedName>
        <fullName evidence="3 10">Glutamate--cysteine ligase</fullName>
        <ecNumber evidence="3 10">6.3.2.2</ecNumber>
    </recommendedName>
    <alternativeName>
        <fullName evidence="9 10">Gamma-ECS</fullName>
    </alternativeName>
    <alternativeName>
        <fullName evidence="8 10">Gamma-glutamylcysteine synthetase</fullName>
    </alternativeName>
</protein>
<dbReference type="Proteomes" id="UP000799302">
    <property type="component" value="Unassembled WGS sequence"/>
</dbReference>
<keyword evidence="7 10" id="KW-0067">ATP-binding</keyword>
<reference evidence="11" key="1">
    <citation type="journal article" date="2020" name="Stud. Mycol.">
        <title>101 Dothideomycetes genomes: a test case for predicting lifestyles and emergence of pathogens.</title>
        <authorList>
            <person name="Haridas S."/>
            <person name="Albert R."/>
            <person name="Binder M."/>
            <person name="Bloem J."/>
            <person name="Labutti K."/>
            <person name="Salamov A."/>
            <person name="Andreopoulos B."/>
            <person name="Baker S."/>
            <person name="Barry K."/>
            <person name="Bills G."/>
            <person name="Bluhm B."/>
            <person name="Cannon C."/>
            <person name="Castanera R."/>
            <person name="Culley D."/>
            <person name="Daum C."/>
            <person name="Ezra D."/>
            <person name="Gonzalez J."/>
            <person name="Henrissat B."/>
            <person name="Kuo A."/>
            <person name="Liang C."/>
            <person name="Lipzen A."/>
            <person name="Lutzoni F."/>
            <person name="Magnuson J."/>
            <person name="Mondo S."/>
            <person name="Nolan M."/>
            <person name="Ohm R."/>
            <person name="Pangilinan J."/>
            <person name="Park H.-J."/>
            <person name="Ramirez L."/>
            <person name="Alfaro M."/>
            <person name="Sun H."/>
            <person name="Tritt A."/>
            <person name="Yoshinaga Y."/>
            <person name="Zwiers L.-H."/>
            <person name="Turgeon B."/>
            <person name="Goodwin S."/>
            <person name="Spatafora J."/>
            <person name="Crous P."/>
            <person name="Grigoriev I."/>
        </authorList>
    </citation>
    <scope>NUCLEOTIDE SEQUENCE</scope>
    <source>
        <strain evidence="11">CBS 115976</strain>
    </source>
</reference>
<evidence type="ECO:0000256" key="4">
    <source>
        <dbReference type="ARBA" id="ARBA00022598"/>
    </source>
</evidence>
<evidence type="ECO:0000256" key="9">
    <source>
        <dbReference type="ARBA" id="ARBA00032122"/>
    </source>
</evidence>
<dbReference type="GO" id="GO:0006750">
    <property type="term" value="P:glutathione biosynthetic process"/>
    <property type="evidence" value="ECO:0007669"/>
    <property type="project" value="UniProtKB-UniRule"/>
</dbReference>
<dbReference type="InterPro" id="IPR004308">
    <property type="entry name" value="GCS"/>
</dbReference>
<comment type="similarity">
    <text evidence="2 10">Belongs to the glutamate--cysteine ligase type 3 family.</text>
</comment>
<name>A0A6A6UEJ5_9PEZI</name>
<dbReference type="SUPFAM" id="SSF55931">
    <property type="entry name" value="Glutamine synthetase/guanido kinase"/>
    <property type="match status" value="1"/>
</dbReference>
<evidence type="ECO:0000256" key="10">
    <source>
        <dbReference type="RuleBase" id="RU367135"/>
    </source>
</evidence>
<keyword evidence="6 10" id="KW-0547">Nucleotide-binding</keyword>
<evidence type="ECO:0000313" key="11">
    <source>
        <dbReference type="EMBL" id="KAF2669907.1"/>
    </source>
</evidence>
<evidence type="ECO:0000256" key="8">
    <source>
        <dbReference type="ARBA" id="ARBA00030585"/>
    </source>
</evidence>
<evidence type="ECO:0000256" key="2">
    <source>
        <dbReference type="ARBA" id="ARBA00008100"/>
    </source>
</evidence>
<dbReference type="PANTHER" id="PTHR11164:SF0">
    <property type="entry name" value="GLUTAMATE--CYSTEINE LIGASE CATALYTIC SUBUNIT"/>
    <property type="match status" value="1"/>
</dbReference>
<accession>A0A6A6UEJ5</accession>
<dbReference type="Pfam" id="PF03074">
    <property type="entry name" value="GCS"/>
    <property type="match status" value="1"/>
</dbReference>
<dbReference type="InterPro" id="IPR014746">
    <property type="entry name" value="Gln_synth/guanido_kin_cat_dom"/>
</dbReference>
<dbReference type="OrthoDB" id="7939818at2759"/>
<sequence>MLSRLPDSNVFQPEFARFMIETEPNKPYGNSPKALLKVKDDMKQRREAIQSELGKEEKLMTLSVFPRLGVDHFLEPDGQHPKVKDYDATVANGKYGYAMNNVTARARRAREIKIPIFQDKNTTGPKNLTLNHFIYGPGACSLQATFQCQTLDDARRLHDQLTVLAPIFLALTAATPVYRGILVDTDARINQISQAVDDRSPDEKARSRLSNRWSTSPMYLQRWNQDESHENNLDSELQKTREEHAAILEAGGMDSVLAKFFATIHLRDPIYLDCRDGNVENVTGKAVHLSLLSSFWSHVRLKVPEPDAPNHGWRVEFRPMELQPTDYENAAILVFLNLLRQTLSWLGPEYDFWMPLNLVEENMQRAHTRDGLTQTRFWFPSNSCATGNGSIAGSKHRDSQDITELSIADIINGRTGVIEGLLPTVRRFLASNATFEDPQSEQLEPYLNFIELHAEGKIPTTASWIRNFVQAHHSYKKDSRVGPEISYDMLCEWSRQT</sequence>
<dbReference type="GO" id="GO:0004357">
    <property type="term" value="F:glutamate-cysteine ligase activity"/>
    <property type="evidence" value="ECO:0007669"/>
    <property type="project" value="UniProtKB-UniRule"/>
</dbReference>
<dbReference type="EMBL" id="MU004234">
    <property type="protein sequence ID" value="KAF2669907.1"/>
    <property type="molecule type" value="Genomic_DNA"/>
</dbReference>
<gene>
    <name evidence="11" type="ORF">BT63DRAFT_386265</name>
</gene>
<evidence type="ECO:0000256" key="7">
    <source>
        <dbReference type="ARBA" id="ARBA00022840"/>
    </source>
</evidence>
<proteinExistence type="inferred from homology"/>
<dbReference type="Gene3D" id="1.10.8.960">
    <property type="match status" value="1"/>
</dbReference>
<comment type="pathway">
    <text evidence="1 10">Sulfur metabolism; glutathione biosynthesis; glutathione from L-cysteine and L-glutamate: step 1/2.</text>
</comment>
<dbReference type="GO" id="GO:0005524">
    <property type="term" value="F:ATP binding"/>
    <property type="evidence" value="ECO:0007669"/>
    <property type="project" value="UniProtKB-UniRule"/>
</dbReference>
<dbReference type="Gene3D" id="3.30.590.50">
    <property type="match status" value="2"/>
</dbReference>